<feature type="domain" description="REase AHJR-like" evidence="1">
    <location>
        <begin position="4"/>
        <end position="126"/>
    </location>
</feature>
<dbReference type="RefSeq" id="WP_172891224.1">
    <property type="nucleotide sequence ID" value="NZ_AP018316.1"/>
</dbReference>
<proteinExistence type="predicted"/>
<evidence type="ECO:0000259" key="1">
    <source>
        <dbReference type="Pfam" id="PF18743"/>
    </source>
</evidence>
<name>A0A1Z4V8T9_9CYAN</name>
<accession>A0A1Z4V8T9</accession>
<dbReference type="AlphaFoldDB" id="A0A1Z4V8T9"/>
<sequence length="416" mass="47797">MIDNTKSLHDEKFESLIKQYRDQGFTVIQNPKADQLPFDLDNYQPDILATKNENESGLIGLIIEIKTSISPVSVEQLQSVAEEVSRHPGWRFLLVTLEDIQAESLPGTSEELPSWEEIVDHFSQVSKLIENNNIEPAFLFLWSIFEGALRKRSLDVSIPIERLPFIKLLRSMYSLGELSISEFDSIQAYLEKRNRLAHGYIQKLDSEVLHTFIMLIVKLLGEWISNISENQKIAVLQVFRQIMVSMTKNNQETTAQRNQKFQEILVSVLHNEPTEKKDEIFAKIKHAVEKEEGGTNFFNEVQHLSDEYCDLSTDSKNQQPNKNEIVLDDNAQIALDALPTQEKEKISHAISYLENFPDCSEIEFSNLNSSPDNDFIAKVGIYRIIFEVQSKKVTITDIVNYKRIEMLYGLLEKAKV</sequence>
<evidence type="ECO:0000313" key="3">
    <source>
        <dbReference type="Proteomes" id="UP000218702"/>
    </source>
</evidence>
<dbReference type="Proteomes" id="UP000218702">
    <property type="component" value="Chromosome"/>
</dbReference>
<dbReference type="InterPro" id="IPR035093">
    <property type="entry name" value="RelE/ParE_toxin_dom_sf"/>
</dbReference>
<dbReference type="Gene3D" id="3.30.2310.20">
    <property type="entry name" value="RelE-like"/>
    <property type="match status" value="1"/>
</dbReference>
<organism evidence="2 3">
    <name type="scientific">Dolichospermum compactum NIES-806</name>
    <dbReference type="NCBI Taxonomy" id="1973481"/>
    <lineage>
        <taxon>Bacteria</taxon>
        <taxon>Bacillati</taxon>
        <taxon>Cyanobacteriota</taxon>
        <taxon>Cyanophyceae</taxon>
        <taxon>Nostocales</taxon>
        <taxon>Aphanizomenonaceae</taxon>
        <taxon>Dolichospermum</taxon>
        <taxon>Dolichospermum compactum</taxon>
    </lineage>
</organism>
<protein>
    <recommendedName>
        <fullName evidence="1">REase AHJR-like domain-containing protein</fullName>
    </recommendedName>
</protein>
<dbReference type="InterPro" id="IPR040902">
    <property type="entry name" value="AHJR-like"/>
</dbReference>
<gene>
    <name evidence="2" type="ORF">NIES806_42240</name>
</gene>
<dbReference type="EMBL" id="AP018316">
    <property type="protein sequence ID" value="BAZ87990.1"/>
    <property type="molecule type" value="Genomic_DNA"/>
</dbReference>
<dbReference type="Pfam" id="PF18743">
    <property type="entry name" value="AHJR-like"/>
    <property type="match status" value="1"/>
</dbReference>
<dbReference type="KEGG" id="dcm:NIES806_42240"/>
<evidence type="ECO:0000313" key="2">
    <source>
        <dbReference type="EMBL" id="BAZ87990.1"/>
    </source>
</evidence>
<keyword evidence="3" id="KW-1185">Reference proteome</keyword>
<reference evidence="2 3" key="1">
    <citation type="submission" date="2017-06" db="EMBL/GenBank/DDBJ databases">
        <title>Genome sequencing of cyanobaciteial culture collection at National Institute for Environmental Studies (NIES).</title>
        <authorList>
            <person name="Hirose Y."/>
            <person name="Shimura Y."/>
            <person name="Fujisawa T."/>
            <person name="Nakamura Y."/>
            <person name="Kawachi M."/>
        </authorList>
    </citation>
    <scope>NUCLEOTIDE SEQUENCE [LARGE SCALE GENOMIC DNA]</scope>
    <source>
        <strain evidence="2 3">NIES-806</strain>
    </source>
</reference>